<feature type="binding site" evidence="5">
    <location>
        <position position="96"/>
    </location>
    <ligand>
        <name>substrate</name>
    </ligand>
</feature>
<reference evidence="10 11" key="1">
    <citation type="submission" date="2019-09" db="EMBL/GenBank/DDBJ databases">
        <title>Whole genome sequences of isolates from the Mars Exploration Rovers.</title>
        <authorList>
            <person name="Seuylemezian A."/>
            <person name="Vaishampayan P."/>
        </authorList>
    </citation>
    <scope>NUCLEOTIDE SEQUENCE [LARGE SCALE GENOMIC DNA]</scope>
    <source>
        <strain evidence="10 11">MER_TA_151</strain>
    </source>
</reference>
<evidence type="ECO:0000256" key="1">
    <source>
        <dbReference type="ARBA" id="ARBA00006054"/>
    </source>
</evidence>
<feature type="binding site" evidence="6">
    <location>
        <position position="103"/>
    </location>
    <ligand>
        <name>NAD(+)</name>
        <dbReference type="ChEBI" id="CHEBI:57540"/>
    </ligand>
</feature>
<evidence type="ECO:0000256" key="3">
    <source>
        <dbReference type="ARBA" id="ARBA00023027"/>
    </source>
</evidence>
<evidence type="ECO:0000256" key="7">
    <source>
        <dbReference type="RuleBase" id="RU003369"/>
    </source>
</evidence>
<evidence type="ECO:0000259" key="9">
    <source>
        <dbReference type="Pfam" id="PF02866"/>
    </source>
</evidence>
<feature type="domain" description="Lactate/malate dehydrogenase C-terminal" evidence="9">
    <location>
        <begin position="152"/>
        <end position="310"/>
    </location>
</feature>
<feature type="binding site" evidence="5">
    <location>
        <position position="128"/>
    </location>
    <ligand>
        <name>substrate</name>
    </ligand>
</feature>
<dbReference type="SUPFAM" id="SSF56327">
    <property type="entry name" value="LDH C-terminal domain-like"/>
    <property type="match status" value="1"/>
</dbReference>
<dbReference type="Pfam" id="PF00056">
    <property type="entry name" value="Ldh_1_N"/>
    <property type="match status" value="1"/>
</dbReference>
<dbReference type="InterPro" id="IPR015955">
    <property type="entry name" value="Lactate_DH/Glyco_Ohase_4_C"/>
</dbReference>
<evidence type="ECO:0000256" key="2">
    <source>
        <dbReference type="ARBA" id="ARBA00023002"/>
    </source>
</evidence>
<evidence type="ECO:0008006" key="12">
    <source>
        <dbReference type="Google" id="ProtNLM"/>
    </source>
</evidence>
<dbReference type="InterPro" id="IPR022383">
    <property type="entry name" value="Lactate/malate_DH_C"/>
</dbReference>
<protein>
    <recommendedName>
        <fullName evidence="12">Malate dehydrogenase</fullName>
    </recommendedName>
</protein>
<gene>
    <name evidence="10" type="ORF">F4V44_13460</name>
</gene>
<dbReference type="SUPFAM" id="SSF51735">
    <property type="entry name" value="NAD(P)-binding Rossmann-fold domains"/>
    <property type="match status" value="1"/>
</dbReference>
<feature type="binding site" evidence="5">
    <location>
        <position position="158"/>
    </location>
    <ligand>
        <name>substrate</name>
    </ligand>
</feature>
<keyword evidence="3 6" id="KW-0520">NAD</keyword>
<dbReference type="Proteomes" id="UP000326671">
    <property type="component" value="Unassembled WGS sequence"/>
</dbReference>
<dbReference type="Gene3D" id="3.90.110.10">
    <property type="entry name" value="Lactate dehydrogenase/glycoside hydrolase, family 4, C-terminal"/>
    <property type="match status" value="1"/>
</dbReference>
<dbReference type="Gene3D" id="3.40.50.720">
    <property type="entry name" value="NAD(P)-binding Rossmann-like Domain"/>
    <property type="match status" value="1"/>
</dbReference>
<dbReference type="PANTHER" id="PTHR43128:SF16">
    <property type="entry name" value="L-LACTATE DEHYDROGENASE"/>
    <property type="match status" value="1"/>
</dbReference>
<sequence>MKKLFLKAGDQLSKISIIGGAGTLGTAIAYQLSNHQNIDEICLIDKNRNLLLNHVMDFQNAFPAKKIYEGTYNDLKRSDIIIITAGIPNRNDITSRNVFLEGNLKLFHDLGAEIKKHAPDALIVTASNPVDLLNYYLYRKFGFRKQQLIGFTRNDSLRFEWAIRKTMQLSARDQVFSPVIGEHGESQVLLFSHLKINGLPIKMSMDQIGQIKEQIQGWFIQFNQLNINRTTGWTTANGMGELVTKLLDPTPSEFIGSAVLEGEYGVSDVSIGVPITISNEGIHGVQEWDLNVVERGFFQNSVNQVKDYMKSPVFI</sequence>
<evidence type="ECO:0000256" key="6">
    <source>
        <dbReference type="PIRSR" id="PIRSR000102-3"/>
    </source>
</evidence>
<proteinExistence type="inferred from homology"/>
<organism evidence="10 11">
    <name type="scientific">Niallia endozanthoxylica</name>
    <dbReference type="NCBI Taxonomy" id="2036016"/>
    <lineage>
        <taxon>Bacteria</taxon>
        <taxon>Bacillati</taxon>
        <taxon>Bacillota</taxon>
        <taxon>Bacilli</taxon>
        <taxon>Bacillales</taxon>
        <taxon>Bacillaceae</taxon>
        <taxon>Niallia</taxon>
    </lineage>
</organism>
<dbReference type="Pfam" id="PF02866">
    <property type="entry name" value="Ldh_1_C"/>
    <property type="match status" value="1"/>
</dbReference>
<evidence type="ECO:0000259" key="8">
    <source>
        <dbReference type="Pfam" id="PF00056"/>
    </source>
</evidence>
<keyword evidence="11" id="KW-1185">Reference proteome</keyword>
<dbReference type="PIRSF" id="PIRSF000102">
    <property type="entry name" value="Lac_mal_DH"/>
    <property type="match status" value="1"/>
</dbReference>
<dbReference type="InterPro" id="IPR036291">
    <property type="entry name" value="NAD(P)-bd_dom_sf"/>
</dbReference>
<dbReference type="OrthoDB" id="9802969at2"/>
<feature type="domain" description="Lactate/malate dehydrogenase N-terminal" evidence="8">
    <location>
        <begin position="14"/>
        <end position="150"/>
    </location>
</feature>
<dbReference type="GO" id="GO:0006089">
    <property type="term" value="P:lactate metabolic process"/>
    <property type="evidence" value="ECO:0007669"/>
    <property type="project" value="TreeGrafter"/>
</dbReference>
<dbReference type="AlphaFoldDB" id="A0A5J5HS42"/>
<evidence type="ECO:0000313" key="10">
    <source>
        <dbReference type="EMBL" id="KAA9023657.1"/>
    </source>
</evidence>
<evidence type="ECO:0000313" key="11">
    <source>
        <dbReference type="Proteomes" id="UP000326671"/>
    </source>
</evidence>
<dbReference type="EMBL" id="VYKL01000019">
    <property type="protein sequence ID" value="KAA9023657.1"/>
    <property type="molecule type" value="Genomic_DNA"/>
</dbReference>
<feature type="active site" description="Proton acceptor" evidence="4">
    <location>
        <position position="183"/>
    </location>
</feature>
<comment type="caution">
    <text evidence="10">The sequence shown here is derived from an EMBL/GenBank/DDBJ whole genome shotgun (WGS) entry which is preliminary data.</text>
</comment>
<name>A0A5J5HS42_9BACI</name>
<dbReference type="PANTHER" id="PTHR43128">
    <property type="entry name" value="L-2-HYDROXYCARBOXYLATE DEHYDROGENASE (NAD(P)(+))"/>
    <property type="match status" value="1"/>
</dbReference>
<feature type="binding site" evidence="6">
    <location>
        <position position="45"/>
    </location>
    <ligand>
        <name>NAD(+)</name>
        <dbReference type="ChEBI" id="CHEBI:57540"/>
    </ligand>
</feature>
<dbReference type="GO" id="GO:0004459">
    <property type="term" value="F:L-lactate dehydrogenase (NAD+) activity"/>
    <property type="evidence" value="ECO:0007669"/>
    <property type="project" value="TreeGrafter"/>
</dbReference>
<evidence type="ECO:0000256" key="4">
    <source>
        <dbReference type="PIRSR" id="PIRSR000102-1"/>
    </source>
</evidence>
<dbReference type="PRINTS" id="PR00086">
    <property type="entry name" value="LLDHDRGNASE"/>
</dbReference>
<dbReference type="InterPro" id="IPR001557">
    <property type="entry name" value="L-lactate/malate_DH"/>
</dbReference>
<feature type="binding site" evidence="6">
    <location>
        <begin position="19"/>
        <end position="25"/>
    </location>
    <ligand>
        <name>NAD(+)</name>
        <dbReference type="ChEBI" id="CHEBI:57540"/>
    </ligand>
</feature>
<feature type="binding site" evidence="5">
    <location>
        <position position="90"/>
    </location>
    <ligand>
        <name>substrate</name>
    </ligand>
</feature>
<dbReference type="InterPro" id="IPR001236">
    <property type="entry name" value="Lactate/malate_DH_N"/>
</dbReference>
<comment type="similarity">
    <text evidence="1">Belongs to the LDH/MDH superfamily. LDH family.</text>
</comment>
<keyword evidence="2 7" id="KW-0560">Oxidoreductase</keyword>
<evidence type="ECO:0000256" key="5">
    <source>
        <dbReference type="PIRSR" id="PIRSR000102-2"/>
    </source>
</evidence>
<accession>A0A5J5HS42</accession>